<proteinExistence type="predicted"/>
<accession>A0ACC2HU61</accession>
<reference evidence="1" key="1">
    <citation type="submission" date="2022-11" db="EMBL/GenBank/DDBJ databases">
        <title>Genome Sequence of Boeremia exigua.</title>
        <authorList>
            <person name="Buettner E."/>
        </authorList>
    </citation>
    <scope>NUCLEOTIDE SEQUENCE</scope>
    <source>
        <strain evidence="1">CU02</strain>
    </source>
</reference>
<organism evidence="1 2">
    <name type="scientific">Boeremia exigua</name>
    <dbReference type="NCBI Taxonomy" id="749465"/>
    <lineage>
        <taxon>Eukaryota</taxon>
        <taxon>Fungi</taxon>
        <taxon>Dikarya</taxon>
        <taxon>Ascomycota</taxon>
        <taxon>Pezizomycotina</taxon>
        <taxon>Dothideomycetes</taxon>
        <taxon>Pleosporomycetidae</taxon>
        <taxon>Pleosporales</taxon>
        <taxon>Pleosporineae</taxon>
        <taxon>Didymellaceae</taxon>
        <taxon>Boeremia</taxon>
    </lineage>
</organism>
<sequence length="108" mass="11548">MTTQQHLLDRAYGFAHHDVLQRATATSLVYALQPAAVTFSQRLPPADDPHARIPAHAAGVNALTIDKFEGRYLLSGGADSSIAIWDLEAQAGTDDETSASTPSTRSPF</sequence>
<dbReference type="Proteomes" id="UP001153331">
    <property type="component" value="Unassembled WGS sequence"/>
</dbReference>
<evidence type="ECO:0000313" key="1">
    <source>
        <dbReference type="EMBL" id="KAJ8106288.1"/>
    </source>
</evidence>
<keyword evidence="2" id="KW-1185">Reference proteome</keyword>
<protein>
    <submittedName>
        <fullName evidence="1">Uncharacterized protein</fullName>
    </submittedName>
</protein>
<comment type="caution">
    <text evidence="1">The sequence shown here is derived from an EMBL/GenBank/DDBJ whole genome shotgun (WGS) entry which is preliminary data.</text>
</comment>
<dbReference type="EMBL" id="JAPHNI010001214">
    <property type="protein sequence ID" value="KAJ8106288.1"/>
    <property type="molecule type" value="Genomic_DNA"/>
</dbReference>
<name>A0ACC2HU61_9PLEO</name>
<evidence type="ECO:0000313" key="2">
    <source>
        <dbReference type="Proteomes" id="UP001153331"/>
    </source>
</evidence>
<gene>
    <name evidence="1" type="ORF">OPT61_g9633</name>
</gene>